<evidence type="ECO:0000313" key="2">
    <source>
        <dbReference type="EMBL" id="XBC48480.1"/>
    </source>
</evidence>
<dbReference type="AlphaFoldDB" id="A0AB74TZB2"/>
<dbReference type="InterPro" id="IPR036388">
    <property type="entry name" value="WH-like_DNA-bd_sf"/>
</dbReference>
<dbReference type="Gene3D" id="1.10.10.10">
    <property type="entry name" value="Winged helix-like DNA-binding domain superfamily/Winged helix DNA-binding domain"/>
    <property type="match status" value="1"/>
</dbReference>
<accession>A0AB74TZB2</accession>
<gene>
    <name evidence="2" type="ORF">VUQ09_03555</name>
</gene>
<dbReference type="InterPro" id="IPR036390">
    <property type="entry name" value="WH_DNA-bd_sf"/>
</dbReference>
<name>A0AB74TZB2_9LACT</name>
<evidence type="ECO:0000259" key="1">
    <source>
        <dbReference type="Pfam" id="PF09524"/>
    </source>
</evidence>
<proteinExistence type="predicted"/>
<dbReference type="InterPro" id="IPR011741">
    <property type="entry name" value="Phg_2220_C"/>
</dbReference>
<protein>
    <submittedName>
        <fullName evidence="2">Conserved phage C-terminal domain-containing protein</fullName>
    </submittedName>
</protein>
<organism evidence="2">
    <name type="scientific">Dolosigranulum savutiense</name>
    <dbReference type="NCBI Taxonomy" id="3110288"/>
    <lineage>
        <taxon>Bacteria</taxon>
        <taxon>Bacillati</taxon>
        <taxon>Bacillota</taxon>
        <taxon>Bacilli</taxon>
        <taxon>Lactobacillales</taxon>
        <taxon>Carnobacteriaceae</taxon>
        <taxon>Dolosigranulum</taxon>
    </lineage>
</organism>
<reference evidence="2" key="1">
    <citation type="submission" date="2023-12" db="EMBL/GenBank/DDBJ databases">
        <title>Dolosigranulum savutii sp. nov. isolated from human upper respiratory samples collected in Botswana.</title>
        <authorList>
            <person name="Kelly M.S."/>
        </authorList>
    </citation>
    <scope>NUCLEOTIDE SEQUENCE</scope>
    <source>
        <strain evidence="2">MSK312</strain>
    </source>
</reference>
<dbReference type="EMBL" id="CP142434">
    <property type="protein sequence ID" value="XBC48480.1"/>
    <property type="molecule type" value="Genomic_DNA"/>
</dbReference>
<feature type="domain" description="Phage conserved hypothetical protein C-terminal" evidence="1">
    <location>
        <begin position="167"/>
        <end position="239"/>
    </location>
</feature>
<sequence length="274" mass="32013">MSEEKQAPNYYSIIPADVRYHKELRPNEKLLYGELTALTNSKGFCWASNQYFAELYGVSKETVSRWIANLEKFGFVTREIIRDDKNVIISRRIYIDPSLQNNQDVLTQGNENPEPLTKKSIPSLQYNQTPIDKKVKENNTSINNTSMNRKILSSSDEHDDPPLHDQVIGYLNKQAHRQFKSTTKKTKSLIRARANEGFNLDDFKTVIDKKVAEWKDDSEMQKYIRPETLFGTKFEGYLNQDAPKKSKQEGWYERDEYARNFENPRTVDEFDFGD</sequence>
<dbReference type="RefSeq" id="WP_347298466.1">
    <property type="nucleotide sequence ID" value="NZ_CP142434.1"/>
</dbReference>
<dbReference type="NCBIfam" id="TIGR02220">
    <property type="entry name" value="phg_TIGR02220"/>
    <property type="match status" value="1"/>
</dbReference>
<dbReference type="Pfam" id="PF09524">
    <property type="entry name" value="Phg_2220_C"/>
    <property type="match status" value="1"/>
</dbReference>
<dbReference type="SUPFAM" id="SSF46785">
    <property type="entry name" value="Winged helix' DNA-binding domain"/>
    <property type="match status" value="1"/>
</dbReference>
<dbReference type="Pfam" id="PF13730">
    <property type="entry name" value="HTH_36"/>
    <property type="match status" value="1"/>
</dbReference>